<dbReference type="GO" id="GO:0006400">
    <property type="term" value="P:tRNA modification"/>
    <property type="evidence" value="ECO:0007669"/>
    <property type="project" value="InterPro"/>
</dbReference>
<comment type="caution">
    <text evidence="3">The sequence shown here is derived from an EMBL/GenBank/DDBJ whole genome shotgun (WGS) entry which is preliminary data.</text>
</comment>
<dbReference type="OrthoDB" id="367221at2759"/>
<name>A0A4Z0ABA8_9AGAM</name>
<dbReference type="Gene3D" id="3.30.2300.10">
    <property type="entry name" value="THUMP superfamily"/>
    <property type="match status" value="1"/>
</dbReference>
<evidence type="ECO:0000259" key="2">
    <source>
        <dbReference type="Pfam" id="PF02926"/>
    </source>
</evidence>
<feature type="domain" description="THUMP" evidence="2">
    <location>
        <begin position="195"/>
        <end position="245"/>
    </location>
</feature>
<dbReference type="EMBL" id="SFCI01000018">
    <property type="protein sequence ID" value="TFY83627.1"/>
    <property type="molecule type" value="Genomic_DNA"/>
</dbReference>
<evidence type="ECO:0000313" key="4">
    <source>
        <dbReference type="Proteomes" id="UP000298061"/>
    </source>
</evidence>
<reference evidence="3 4" key="1">
    <citation type="submission" date="2019-02" db="EMBL/GenBank/DDBJ databases">
        <title>Genome sequencing of the rare red list fungi Hericium alpestre (H. flagellum).</title>
        <authorList>
            <person name="Buettner E."/>
            <person name="Kellner H."/>
        </authorList>
    </citation>
    <scope>NUCLEOTIDE SEQUENCE [LARGE SCALE GENOMIC DNA]</scope>
    <source>
        <strain evidence="3 4">DSM 108284</strain>
    </source>
</reference>
<accession>A0A4Z0ABA8</accession>
<keyword evidence="4" id="KW-1185">Reference proteome</keyword>
<proteinExistence type="predicted"/>
<protein>
    <recommendedName>
        <fullName evidence="2">THUMP domain-containing protein</fullName>
    </recommendedName>
</protein>
<dbReference type="Pfam" id="PF02926">
    <property type="entry name" value="THUMP"/>
    <property type="match status" value="1"/>
</dbReference>
<dbReference type="SUPFAM" id="SSF143437">
    <property type="entry name" value="THUMP domain-like"/>
    <property type="match status" value="1"/>
</dbReference>
<feature type="region of interest" description="Disordered" evidence="1">
    <location>
        <begin position="1"/>
        <end position="27"/>
    </location>
</feature>
<dbReference type="InterPro" id="IPR004114">
    <property type="entry name" value="THUMP_dom"/>
</dbReference>
<dbReference type="CDD" id="cd11717">
    <property type="entry name" value="THUMP_THUMPD1_like"/>
    <property type="match status" value="1"/>
</dbReference>
<gene>
    <name evidence="3" type="ORF">EWM64_g380</name>
</gene>
<dbReference type="PANTHER" id="PTHR13452:SF10">
    <property type="entry name" value="THUMP DOMAIN-CONTAINING PROTEIN 1"/>
    <property type="match status" value="1"/>
</dbReference>
<dbReference type="InterPro" id="IPR040183">
    <property type="entry name" value="THUMPD1-like"/>
</dbReference>
<evidence type="ECO:0000256" key="1">
    <source>
        <dbReference type="SAM" id="MobiDB-lite"/>
    </source>
</evidence>
<dbReference type="Proteomes" id="UP000298061">
    <property type="component" value="Unassembled WGS sequence"/>
</dbReference>
<dbReference type="PANTHER" id="PTHR13452">
    <property type="entry name" value="THUMP DOMAIN CONTAINING PROTEIN 1-RELATED"/>
    <property type="match status" value="1"/>
</dbReference>
<sequence>MSDKKRAAQGGDRAKKKYRSDGTPIWSKRSIDGPGVWVSCVKGKEKQTVGEVYDVFERLAAELWPEEPVPESLEDAAEDVEEDLEKQIAKELATIKKPRKEQRFVVFISCKPPVDPLKLVLKHIENVEETGVTHTRYTQRLTPVYNTCVANEPEIKSLFERALKKFLAEDSDSERAYRVSTVASLPMADLLIIAQYKVELRSRNHNTLSRQTIIDTIAKCTPGNYTVDLEDPELFVLVEVFKVACASFCIRGHQG</sequence>
<dbReference type="STRING" id="135208.A0A4Z0ABA8"/>
<dbReference type="AlphaFoldDB" id="A0A4Z0ABA8"/>
<evidence type="ECO:0000313" key="3">
    <source>
        <dbReference type="EMBL" id="TFY83627.1"/>
    </source>
</evidence>
<organism evidence="3 4">
    <name type="scientific">Hericium alpestre</name>
    <dbReference type="NCBI Taxonomy" id="135208"/>
    <lineage>
        <taxon>Eukaryota</taxon>
        <taxon>Fungi</taxon>
        <taxon>Dikarya</taxon>
        <taxon>Basidiomycota</taxon>
        <taxon>Agaricomycotina</taxon>
        <taxon>Agaricomycetes</taxon>
        <taxon>Russulales</taxon>
        <taxon>Hericiaceae</taxon>
        <taxon>Hericium</taxon>
    </lineage>
</organism>
<dbReference type="GO" id="GO:0003723">
    <property type="term" value="F:RNA binding"/>
    <property type="evidence" value="ECO:0007669"/>
    <property type="project" value="InterPro"/>
</dbReference>